<dbReference type="FunFam" id="3.30.428.10:FF:000011">
    <property type="entry name" value="Fragile histidine triad"/>
    <property type="match status" value="1"/>
</dbReference>
<protein>
    <submittedName>
        <fullName evidence="5">HIT-like domain</fullName>
    </submittedName>
</protein>
<organism evidence="5 6">
    <name type="scientific">Dillenia turbinata</name>
    <dbReference type="NCBI Taxonomy" id="194707"/>
    <lineage>
        <taxon>Eukaryota</taxon>
        <taxon>Viridiplantae</taxon>
        <taxon>Streptophyta</taxon>
        <taxon>Embryophyta</taxon>
        <taxon>Tracheophyta</taxon>
        <taxon>Spermatophyta</taxon>
        <taxon>Magnoliopsida</taxon>
        <taxon>eudicotyledons</taxon>
        <taxon>Gunneridae</taxon>
        <taxon>Pentapetalae</taxon>
        <taxon>Dilleniales</taxon>
        <taxon>Dilleniaceae</taxon>
        <taxon>Dillenia</taxon>
    </lineage>
</organism>
<evidence type="ECO:0000256" key="2">
    <source>
        <dbReference type="ARBA" id="ARBA00022801"/>
    </source>
</evidence>
<dbReference type="AlphaFoldDB" id="A0AAN8Z6Y9"/>
<keyword evidence="6" id="KW-1185">Reference proteome</keyword>
<dbReference type="Proteomes" id="UP001370490">
    <property type="component" value="Unassembled WGS sequence"/>
</dbReference>
<feature type="short sequence motif" description="Histidine triad motif" evidence="3">
    <location>
        <begin position="126"/>
        <end position="130"/>
    </location>
</feature>
<evidence type="ECO:0000256" key="3">
    <source>
        <dbReference type="PROSITE-ProRule" id="PRU00464"/>
    </source>
</evidence>
<dbReference type="Pfam" id="PF01230">
    <property type="entry name" value="HIT"/>
    <property type="match status" value="1"/>
</dbReference>
<dbReference type="InterPro" id="IPR051884">
    <property type="entry name" value="Bis(5'-adenosyl)-TPase_reg"/>
</dbReference>
<dbReference type="InterPro" id="IPR011146">
    <property type="entry name" value="HIT-like"/>
</dbReference>
<dbReference type="EMBL" id="JBAMMX010000013">
    <property type="protein sequence ID" value="KAK6928859.1"/>
    <property type="molecule type" value="Genomic_DNA"/>
</dbReference>
<dbReference type="InterPro" id="IPR036265">
    <property type="entry name" value="HIT-like_sf"/>
</dbReference>
<evidence type="ECO:0000259" key="4">
    <source>
        <dbReference type="PROSITE" id="PS51084"/>
    </source>
</evidence>
<proteinExistence type="predicted"/>
<dbReference type="GO" id="GO:0000166">
    <property type="term" value="F:nucleotide binding"/>
    <property type="evidence" value="ECO:0007669"/>
    <property type="project" value="UniProtKB-KW"/>
</dbReference>
<dbReference type="PROSITE" id="PS51084">
    <property type="entry name" value="HIT_2"/>
    <property type="match status" value="1"/>
</dbReference>
<sequence length="186" mass="21739">MASGYYKFGPYKVDEHCVFYVTDLSFAMVNLRPACPEYLMYPKGVDFEIHTDQLQKLSAIYFFKLNSESLTRRREVKRVVDLTPEEICDMWLTAQKVGSQLEIYHRASSLTLNIQDGPVAGQTVPHVHIHILPRKEGDFERNDDIYDAIDKNEVELKRKLVLDEDRNDRNLDEMAEEADEYRKLFA</sequence>
<dbReference type="Gene3D" id="3.30.428.10">
    <property type="entry name" value="HIT-like"/>
    <property type="match status" value="1"/>
</dbReference>
<dbReference type="SUPFAM" id="SSF54197">
    <property type="entry name" value="HIT-like"/>
    <property type="match status" value="1"/>
</dbReference>
<keyword evidence="2" id="KW-0378">Hydrolase</keyword>
<comment type="caution">
    <text evidence="5">The sequence shown here is derived from an EMBL/GenBank/DDBJ whole genome shotgun (WGS) entry which is preliminary data.</text>
</comment>
<name>A0AAN8Z6Y9_9MAGN</name>
<gene>
    <name evidence="5" type="ORF">RJ641_005064</name>
</gene>
<dbReference type="InterPro" id="IPR019808">
    <property type="entry name" value="Histidine_triad_CS"/>
</dbReference>
<dbReference type="GO" id="GO:0047627">
    <property type="term" value="F:adenylylsulfatase activity"/>
    <property type="evidence" value="ECO:0007669"/>
    <property type="project" value="UniProtKB-ARBA"/>
</dbReference>
<evidence type="ECO:0000256" key="1">
    <source>
        <dbReference type="ARBA" id="ARBA00022741"/>
    </source>
</evidence>
<reference evidence="5 6" key="1">
    <citation type="submission" date="2023-12" db="EMBL/GenBank/DDBJ databases">
        <title>A high-quality genome assembly for Dillenia turbinata (Dilleniales).</title>
        <authorList>
            <person name="Chanderbali A."/>
        </authorList>
    </citation>
    <scope>NUCLEOTIDE SEQUENCE [LARGE SCALE GENOMIC DNA]</scope>
    <source>
        <strain evidence="5">LSX21</strain>
        <tissue evidence="5">Leaf</tissue>
    </source>
</reference>
<dbReference type="PANTHER" id="PTHR46243">
    <property type="entry name" value="BIS(5'-ADENOSYL)-TRIPHOSPHATASE"/>
    <property type="match status" value="1"/>
</dbReference>
<dbReference type="PROSITE" id="PS00892">
    <property type="entry name" value="HIT_1"/>
    <property type="match status" value="1"/>
</dbReference>
<feature type="domain" description="HIT" evidence="4">
    <location>
        <begin position="73"/>
        <end position="141"/>
    </location>
</feature>
<keyword evidence="1" id="KW-0547">Nucleotide-binding</keyword>
<dbReference type="PANTHER" id="PTHR46243:SF1">
    <property type="entry name" value="BIS(5'-ADENOSYL)-TRIPHOSPHATASE"/>
    <property type="match status" value="1"/>
</dbReference>
<evidence type="ECO:0000313" key="6">
    <source>
        <dbReference type="Proteomes" id="UP001370490"/>
    </source>
</evidence>
<evidence type="ECO:0000313" key="5">
    <source>
        <dbReference type="EMBL" id="KAK6928859.1"/>
    </source>
</evidence>
<accession>A0AAN8Z6Y9</accession>